<keyword evidence="5" id="KW-1003">Cell membrane</keyword>
<evidence type="ECO:0000256" key="3">
    <source>
        <dbReference type="ARBA" id="ARBA00014919"/>
    </source>
</evidence>
<dbReference type="PANTHER" id="PTHR43134">
    <property type="entry name" value="SIGNAL RECOGNITION PARTICLE RECEPTOR SUBUNIT ALPHA"/>
    <property type="match status" value="1"/>
</dbReference>
<dbReference type="Proteomes" id="UP000278746">
    <property type="component" value="Unassembled WGS sequence"/>
</dbReference>
<evidence type="ECO:0000256" key="9">
    <source>
        <dbReference type="ARBA" id="ARBA00023134"/>
    </source>
</evidence>
<dbReference type="GO" id="GO:0015031">
    <property type="term" value="P:protein transport"/>
    <property type="evidence" value="ECO:0007669"/>
    <property type="project" value="UniProtKB-KW"/>
</dbReference>
<dbReference type="GO" id="GO:0006614">
    <property type="term" value="P:SRP-dependent cotranslational protein targeting to membrane"/>
    <property type="evidence" value="ECO:0007669"/>
    <property type="project" value="UniProtKB-UniRule"/>
</dbReference>
<dbReference type="InterPro" id="IPR000897">
    <property type="entry name" value="SRP54_GTPase_dom"/>
</dbReference>
<comment type="caution">
    <text evidence="15">The sequence shown here is derived from an EMBL/GenBank/DDBJ whole genome shotgun (WGS) entry which is preliminary data.</text>
</comment>
<comment type="subcellular location">
    <subcellularLocation>
        <location evidence="1">Cell membrane</location>
        <topology evidence="1">Peripheral membrane protein</topology>
        <orientation evidence="1">Cytoplasmic side</orientation>
    </subcellularLocation>
</comment>
<evidence type="ECO:0000256" key="7">
    <source>
        <dbReference type="ARBA" id="ARBA00022795"/>
    </source>
</evidence>
<keyword evidence="15" id="KW-0966">Cell projection</keyword>
<keyword evidence="7" id="KW-1005">Bacterial flagellum biogenesis</keyword>
<evidence type="ECO:0000256" key="2">
    <source>
        <dbReference type="ARBA" id="ARBA00008531"/>
    </source>
</evidence>
<dbReference type="SUPFAM" id="SSF52540">
    <property type="entry name" value="P-loop containing nucleoside triphosphate hydrolases"/>
    <property type="match status" value="1"/>
</dbReference>
<dbReference type="AlphaFoldDB" id="A0A3M7TVH1"/>
<accession>A0A3M7TVH1</accession>
<evidence type="ECO:0000313" key="16">
    <source>
        <dbReference type="Proteomes" id="UP000278746"/>
    </source>
</evidence>
<evidence type="ECO:0000256" key="10">
    <source>
        <dbReference type="ARBA" id="ARBA00023136"/>
    </source>
</evidence>
<keyword evidence="6" id="KW-0547">Nucleotide-binding</keyword>
<dbReference type="OrthoDB" id="9778554at2"/>
<dbReference type="Gene3D" id="1.20.120.1380">
    <property type="entry name" value="Flagellar FlhF biosynthesis protein, N domain"/>
    <property type="match status" value="1"/>
</dbReference>
<dbReference type="CDD" id="cd17873">
    <property type="entry name" value="FlhF"/>
    <property type="match status" value="1"/>
</dbReference>
<dbReference type="Gene3D" id="3.40.50.300">
    <property type="entry name" value="P-loop containing nucleotide triphosphate hydrolases"/>
    <property type="match status" value="1"/>
</dbReference>
<proteinExistence type="inferred from homology"/>
<keyword evidence="10" id="KW-0472">Membrane</keyword>
<dbReference type="PANTHER" id="PTHR43134:SF3">
    <property type="entry name" value="FLAGELLAR BIOSYNTHESIS PROTEIN FLHF"/>
    <property type="match status" value="1"/>
</dbReference>
<dbReference type="FunFam" id="3.40.50.300:FF:000695">
    <property type="entry name" value="Flagellar biosynthesis regulator FlhF"/>
    <property type="match status" value="1"/>
</dbReference>
<keyword evidence="11" id="KW-1006">Bacterial flagellum protein export</keyword>
<protein>
    <recommendedName>
        <fullName evidence="3 13">Flagellar biosynthesis protein FlhF</fullName>
    </recommendedName>
</protein>
<dbReference type="GO" id="GO:0005886">
    <property type="term" value="C:plasma membrane"/>
    <property type="evidence" value="ECO:0007669"/>
    <property type="project" value="UniProtKB-SubCell"/>
</dbReference>
<dbReference type="GO" id="GO:0005525">
    <property type="term" value="F:GTP binding"/>
    <property type="evidence" value="ECO:0007669"/>
    <property type="project" value="UniProtKB-UniRule"/>
</dbReference>
<comment type="function">
    <text evidence="12">Necessary for flagellar biosynthesis. May be involved in translocation of the flagellum.</text>
</comment>
<keyword evidence="15" id="KW-0282">Flagellum</keyword>
<dbReference type="GO" id="GO:0005047">
    <property type="term" value="F:signal recognition particle binding"/>
    <property type="evidence" value="ECO:0007669"/>
    <property type="project" value="TreeGrafter"/>
</dbReference>
<dbReference type="NCBIfam" id="TIGR03499">
    <property type="entry name" value="FlhF"/>
    <property type="match status" value="1"/>
</dbReference>
<evidence type="ECO:0000256" key="12">
    <source>
        <dbReference type="ARBA" id="ARBA00025337"/>
    </source>
</evidence>
<dbReference type="GO" id="GO:0003924">
    <property type="term" value="F:GTPase activity"/>
    <property type="evidence" value="ECO:0007669"/>
    <property type="project" value="UniProtKB-UniRule"/>
</dbReference>
<dbReference type="InterPro" id="IPR047040">
    <property type="entry name" value="FlhF__GTPase_dom"/>
</dbReference>
<keyword evidence="4" id="KW-0813">Transport</keyword>
<keyword evidence="9" id="KW-0342">GTP-binding</keyword>
<dbReference type="SMART" id="SM00962">
    <property type="entry name" value="SRP54"/>
    <property type="match status" value="1"/>
</dbReference>
<gene>
    <name evidence="15" type="primary">flhF</name>
    <name evidence="15" type="ORF">EBO34_06470</name>
</gene>
<evidence type="ECO:0000256" key="13">
    <source>
        <dbReference type="NCBIfam" id="TIGR03499"/>
    </source>
</evidence>
<organism evidence="15 16">
    <name type="scientific">Alteribacter keqinensis</name>
    <dbReference type="NCBI Taxonomy" id="2483800"/>
    <lineage>
        <taxon>Bacteria</taxon>
        <taxon>Bacillati</taxon>
        <taxon>Bacillota</taxon>
        <taxon>Bacilli</taxon>
        <taxon>Bacillales</taxon>
        <taxon>Bacillaceae</taxon>
        <taxon>Alteribacter</taxon>
    </lineage>
</organism>
<dbReference type="Pfam" id="PF00448">
    <property type="entry name" value="SRP54"/>
    <property type="match status" value="1"/>
</dbReference>
<feature type="domain" description="SRP54-type proteins GTP-binding" evidence="14">
    <location>
        <begin position="167"/>
        <end position="358"/>
    </location>
</feature>
<sequence length="363" mass="40851">MKVKKYQADDMPEAMIKIKQELGKDAVILHSKTIEIGGFLGFFTKKKLEVIAAADPEPVKPVKKPLNTAPPAVKEETGDLKMEVAALRNSVTGMHLKTQYPQPLQPLYEVMCGAGLSWELTDTCMNSAVKRWYKEDSPRQPDLRLWMQQILEAEIPDEPFLSVADRKKYINLVGPTGVGKTTTLAKMASHALLHEKKTIGFITTDTYRIAAVEQLKTYARILNVTVEVAYSLEDFKKACEKLADKDVVFIDTAGRNYQDSEYIKQLKSTLDFSSQIETHLVLSLTSKYEDMKEIIDQFKAIGPEYALFTKWDETKSHGAVLNVLSSHNMKVSYITTGQDVPDDIKKADKTGIIEEMVNKCHVQ</sequence>
<evidence type="ECO:0000313" key="15">
    <source>
        <dbReference type="EMBL" id="RNA69577.1"/>
    </source>
</evidence>
<comment type="similarity">
    <text evidence="2">Belongs to the GTP-binding SRP family.</text>
</comment>
<evidence type="ECO:0000256" key="5">
    <source>
        <dbReference type="ARBA" id="ARBA00022475"/>
    </source>
</evidence>
<keyword evidence="8" id="KW-0653">Protein transport</keyword>
<dbReference type="RefSeq" id="WP_122897094.1">
    <property type="nucleotide sequence ID" value="NZ_RHIB01000001.1"/>
</dbReference>
<reference evidence="15 16" key="1">
    <citation type="submission" date="2018-10" db="EMBL/GenBank/DDBJ databases">
        <title>Bacillus Keqinensis sp. nov., a moderately halophilic bacterium isolated from a saline-alkaline lake.</title>
        <authorList>
            <person name="Wang H."/>
        </authorList>
    </citation>
    <scope>NUCLEOTIDE SEQUENCE [LARGE SCALE GENOMIC DNA]</scope>
    <source>
        <strain evidence="15 16">KQ-3</strain>
    </source>
</reference>
<dbReference type="EMBL" id="RHIB01000001">
    <property type="protein sequence ID" value="RNA69577.1"/>
    <property type="molecule type" value="Genomic_DNA"/>
</dbReference>
<keyword evidence="15" id="KW-0969">Cilium</keyword>
<dbReference type="InterPro" id="IPR027417">
    <property type="entry name" value="P-loop_NTPase"/>
</dbReference>
<evidence type="ECO:0000256" key="8">
    <source>
        <dbReference type="ARBA" id="ARBA00022927"/>
    </source>
</evidence>
<evidence type="ECO:0000259" key="14">
    <source>
        <dbReference type="SMART" id="SM00962"/>
    </source>
</evidence>
<dbReference type="InterPro" id="IPR020006">
    <property type="entry name" value="FlhF"/>
</dbReference>
<evidence type="ECO:0000256" key="1">
    <source>
        <dbReference type="ARBA" id="ARBA00004413"/>
    </source>
</evidence>
<name>A0A3M7TVH1_9BACI</name>
<dbReference type="GO" id="GO:0044781">
    <property type="term" value="P:bacterial-type flagellum organization"/>
    <property type="evidence" value="ECO:0007669"/>
    <property type="project" value="UniProtKB-UniRule"/>
</dbReference>
<evidence type="ECO:0000256" key="6">
    <source>
        <dbReference type="ARBA" id="ARBA00022741"/>
    </source>
</evidence>
<keyword evidence="16" id="KW-1185">Reference proteome</keyword>
<evidence type="ECO:0000256" key="11">
    <source>
        <dbReference type="ARBA" id="ARBA00023225"/>
    </source>
</evidence>
<evidence type="ECO:0000256" key="4">
    <source>
        <dbReference type="ARBA" id="ARBA00022448"/>
    </source>
</evidence>